<protein>
    <submittedName>
        <fullName evidence="1">Butyrate kinase</fullName>
    </submittedName>
</protein>
<gene>
    <name evidence="1" type="ORF">AN396_10395</name>
</gene>
<reference evidence="1" key="1">
    <citation type="submission" date="2016-08" db="EMBL/GenBank/DDBJ databases">
        <authorList>
            <person name="Ngugi D.K."/>
            <person name="Miyake S."/>
            <person name="Stingl U."/>
        </authorList>
    </citation>
    <scope>NUCLEOTIDE SEQUENCE</scope>
    <source>
        <strain evidence="1">SCG-B11WGA-EpuloA1</strain>
    </source>
</reference>
<sequence>MKILAINPGSTSTKISIFEDTNLLFEEVLRHPAEELSKYPTLKDQYGYREDMITAFIKSKGFSVKDIDAIAARGGLIGPIEGGTYKIDEKLAERLGTNMVHASNLAGLIAYDLTKEYNIPSFITNPVTVDEMEDIAKITGIPGITRKSKFHALNQKAVAGKVADKLGKTYEECNLIVVHLGGGVSIGAHQKGKVIDVNNCIDGDGPMSPNRAGSLPVESVIELCFSGKYTEKSLKAYVSSEAGLWAYLGTSDTRDVQKMIAAGNKEAETLYKAFAYQVAKGIGAMTTVLKGKVDAIVITGGIAYSDQFVGMIKERTSFLGNIIVMPGEEEMLALAESVLHVMSGKEKVKVYKG</sequence>
<accession>A0ACC8X9H8</accession>
<keyword evidence="1" id="KW-0418">Kinase</keyword>
<dbReference type="EMBL" id="LJDB01000083">
    <property type="protein sequence ID" value="ONI38594.1"/>
    <property type="molecule type" value="Genomic_DNA"/>
</dbReference>
<name>A0ACC8X9H8_9FIRM</name>
<dbReference type="Proteomes" id="UP000188605">
    <property type="component" value="Unassembled WGS sequence"/>
</dbReference>
<proteinExistence type="predicted"/>
<keyword evidence="1" id="KW-0808">Transferase</keyword>
<organism evidence="1 2">
    <name type="scientific">Candidatus Epulonipiscium fishelsonii</name>
    <dbReference type="NCBI Taxonomy" id="77094"/>
    <lineage>
        <taxon>Bacteria</taxon>
        <taxon>Bacillati</taxon>
        <taxon>Bacillota</taxon>
        <taxon>Clostridia</taxon>
        <taxon>Lachnospirales</taxon>
        <taxon>Lachnospiraceae</taxon>
        <taxon>Candidatus Epulonipiscium</taxon>
    </lineage>
</organism>
<keyword evidence="2" id="KW-1185">Reference proteome</keyword>
<evidence type="ECO:0000313" key="2">
    <source>
        <dbReference type="Proteomes" id="UP000188605"/>
    </source>
</evidence>
<evidence type="ECO:0000313" key="1">
    <source>
        <dbReference type="EMBL" id="ONI38594.1"/>
    </source>
</evidence>
<comment type="caution">
    <text evidence="1">The sequence shown here is derived from an EMBL/GenBank/DDBJ whole genome shotgun (WGS) entry which is preliminary data.</text>
</comment>